<dbReference type="EMBL" id="JBHSHE010000077">
    <property type="protein sequence ID" value="MFC4717570.1"/>
    <property type="molecule type" value="Genomic_DNA"/>
</dbReference>
<accession>A0ABV9MQJ9</accession>
<dbReference type="Gene3D" id="3.40.50.10900">
    <property type="entry name" value="PAC-like subunit"/>
    <property type="match status" value="1"/>
</dbReference>
<dbReference type="Proteomes" id="UP001595884">
    <property type="component" value="Unassembled WGS sequence"/>
</dbReference>
<dbReference type="InterPro" id="IPR019151">
    <property type="entry name" value="Proteasome_assmbl_chaperone_2"/>
</dbReference>
<keyword evidence="3" id="KW-1185">Reference proteome</keyword>
<dbReference type="Gene3D" id="1.10.287.100">
    <property type="match status" value="1"/>
</dbReference>
<name>A0ABV9MQJ9_9MICC</name>
<dbReference type="InterPro" id="IPR008492">
    <property type="entry name" value="Rv2714-like"/>
</dbReference>
<evidence type="ECO:0000313" key="3">
    <source>
        <dbReference type="Proteomes" id="UP001595884"/>
    </source>
</evidence>
<evidence type="ECO:0000256" key="1">
    <source>
        <dbReference type="SAM" id="MobiDB-lite"/>
    </source>
</evidence>
<protein>
    <submittedName>
        <fullName evidence="2">Proteasome assembly chaperone family protein</fullName>
    </submittedName>
</protein>
<reference evidence="3" key="1">
    <citation type="journal article" date="2019" name="Int. J. Syst. Evol. Microbiol.">
        <title>The Global Catalogue of Microorganisms (GCM) 10K type strain sequencing project: providing services to taxonomists for standard genome sequencing and annotation.</title>
        <authorList>
            <consortium name="The Broad Institute Genomics Platform"/>
            <consortium name="The Broad Institute Genome Sequencing Center for Infectious Disease"/>
            <person name="Wu L."/>
            <person name="Ma J."/>
        </authorList>
    </citation>
    <scope>NUCLEOTIDE SEQUENCE [LARGE SCALE GENOMIC DNA]</scope>
    <source>
        <strain evidence="3">CGMCC 1.12849</strain>
    </source>
</reference>
<dbReference type="InterPro" id="IPR038389">
    <property type="entry name" value="PSMG2_sf"/>
</dbReference>
<dbReference type="PIRSF" id="PIRSF028754">
    <property type="entry name" value="UCP028754"/>
    <property type="match status" value="1"/>
</dbReference>
<organism evidence="2 3">
    <name type="scientific">Glutamicibacter bergerei</name>
    <dbReference type="NCBI Taxonomy" id="256702"/>
    <lineage>
        <taxon>Bacteria</taxon>
        <taxon>Bacillati</taxon>
        <taxon>Actinomycetota</taxon>
        <taxon>Actinomycetes</taxon>
        <taxon>Micrococcales</taxon>
        <taxon>Micrococcaceae</taxon>
        <taxon>Glutamicibacter</taxon>
    </lineage>
</organism>
<proteinExistence type="predicted"/>
<dbReference type="RefSeq" id="WP_096257100.1">
    <property type="nucleotide sequence ID" value="NZ_BAAAVQ010000038.1"/>
</dbReference>
<evidence type="ECO:0000313" key="2">
    <source>
        <dbReference type="EMBL" id="MFC4717570.1"/>
    </source>
</evidence>
<dbReference type="GO" id="GO:0000502">
    <property type="term" value="C:proteasome complex"/>
    <property type="evidence" value="ECO:0007669"/>
    <property type="project" value="UniProtKB-KW"/>
</dbReference>
<sequence>MSKEPLMTLVSTNLDDPSLQGLGMYVSLRGASDAGHAHDLVCNELFAHLKSELYARFDADELVVYSTQRPRVTFIGDHFAGYQEPRLEIYLMTDELDRKFWFFAGVEPDLRWERTIAELLNFIQAFNVNLVIGTASLPMPVPHTRPVGVTAHGNRKDLIENISTWSPTAETPSGLTSLLEIRLNDAGRDVVGYSLHTPHYLAEAEYPAAAVAALEHVGAALKLALPTEKLREAGRLIESQLAEQLEGSNDVKQMVLGFEKRFDAHAQEHDRRSLLLDEDERIPDADELGASVENFLATIEDNAQWLDANREPRDNDSTSGDPDQ</sequence>
<dbReference type="Pfam" id="PF09754">
    <property type="entry name" value="PAC2"/>
    <property type="match status" value="1"/>
</dbReference>
<dbReference type="SUPFAM" id="SSF159659">
    <property type="entry name" value="Cgl1923-like"/>
    <property type="match status" value="1"/>
</dbReference>
<comment type="caution">
    <text evidence="2">The sequence shown here is derived from an EMBL/GenBank/DDBJ whole genome shotgun (WGS) entry which is preliminary data.</text>
</comment>
<keyword evidence="2" id="KW-0647">Proteasome</keyword>
<feature type="region of interest" description="Disordered" evidence="1">
    <location>
        <begin position="303"/>
        <end position="324"/>
    </location>
</feature>
<gene>
    <name evidence="2" type="ORF">ACFO7V_15685</name>
</gene>